<proteinExistence type="predicted"/>
<protein>
    <submittedName>
        <fullName evidence="1">Uncharacterized protein</fullName>
    </submittedName>
</protein>
<organism evidence="1 2">
    <name type="scientific">Haloferax sulfurifontis ATCC BAA-897</name>
    <dbReference type="NCBI Taxonomy" id="662480"/>
    <lineage>
        <taxon>Archaea</taxon>
        <taxon>Methanobacteriati</taxon>
        <taxon>Methanobacteriota</taxon>
        <taxon>Stenosarchaea group</taxon>
        <taxon>Halobacteria</taxon>
        <taxon>Halobacteriales</taxon>
        <taxon>Haloferacaceae</taxon>
        <taxon>Haloferax</taxon>
    </lineage>
</organism>
<comment type="caution">
    <text evidence="1">The sequence shown here is derived from an EMBL/GenBank/DDBJ whole genome shotgun (WGS) entry which is preliminary data.</text>
</comment>
<keyword evidence="2" id="KW-1185">Reference proteome</keyword>
<accession>M0IKZ4</accession>
<dbReference type="EMBL" id="AOLM01000006">
    <property type="protein sequence ID" value="ELZ96717.1"/>
    <property type="molecule type" value="Genomic_DNA"/>
</dbReference>
<sequence>MDLMLETTVSDCLIDELEAIIVHDVSRLFEAIHDAPNRLPVLVDLPRDAGDGISWVECEEDI</sequence>
<evidence type="ECO:0000313" key="2">
    <source>
        <dbReference type="Proteomes" id="UP000011508"/>
    </source>
</evidence>
<dbReference type="Proteomes" id="UP000011508">
    <property type="component" value="Unassembled WGS sequence"/>
</dbReference>
<dbReference type="AlphaFoldDB" id="M0IKZ4"/>
<gene>
    <name evidence="1" type="ORF">C441_04224</name>
</gene>
<evidence type="ECO:0000313" key="1">
    <source>
        <dbReference type="EMBL" id="ELZ96717.1"/>
    </source>
</evidence>
<name>M0IKZ4_9EURY</name>
<reference evidence="1 2" key="1">
    <citation type="journal article" date="2014" name="PLoS Genet.">
        <title>Phylogenetically driven sequencing of extremely halophilic archaea reveals strategies for static and dynamic osmo-response.</title>
        <authorList>
            <person name="Becker E.A."/>
            <person name="Seitzer P.M."/>
            <person name="Tritt A."/>
            <person name="Larsen D."/>
            <person name="Krusor M."/>
            <person name="Yao A.I."/>
            <person name="Wu D."/>
            <person name="Madern D."/>
            <person name="Eisen J.A."/>
            <person name="Darling A.E."/>
            <person name="Facciotti M.T."/>
        </authorList>
    </citation>
    <scope>NUCLEOTIDE SEQUENCE [LARGE SCALE GENOMIC DNA]</scope>
    <source>
        <strain evidence="1 2">ATCC BAA-897</strain>
    </source>
</reference>